<evidence type="ECO:0008006" key="8">
    <source>
        <dbReference type="Google" id="ProtNLM"/>
    </source>
</evidence>
<evidence type="ECO:0000256" key="3">
    <source>
        <dbReference type="ARBA" id="ARBA00022989"/>
    </source>
</evidence>
<proteinExistence type="predicted"/>
<evidence type="ECO:0000256" key="1">
    <source>
        <dbReference type="ARBA" id="ARBA00004141"/>
    </source>
</evidence>
<gene>
    <name evidence="6" type="ORF">AMJ52_05210</name>
</gene>
<evidence type="ECO:0000256" key="5">
    <source>
        <dbReference type="SAM" id="Phobius"/>
    </source>
</evidence>
<dbReference type="AlphaFoldDB" id="A0A0S7YDS2"/>
<protein>
    <recommendedName>
        <fullName evidence="8">Steroid 5-alpha reductase C-terminal domain-containing protein</fullName>
    </recommendedName>
</protein>
<evidence type="ECO:0000313" key="6">
    <source>
        <dbReference type="EMBL" id="KPJ72790.1"/>
    </source>
</evidence>
<feature type="transmembrane region" description="Helical" evidence="5">
    <location>
        <begin position="59"/>
        <end position="76"/>
    </location>
</feature>
<dbReference type="InterPro" id="IPR007269">
    <property type="entry name" value="ICMT_MeTrfase"/>
</dbReference>
<organism evidence="6 7">
    <name type="scientific">candidate division TA06 bacterium DG_78</name>
    <dbReference type="NCBI Taxonomy" id="1703772"/>
    <lineage>
        <taxon>Bacteria</taxon>
        <taxon>Bacteria division TA06</taxon>
    </lineage>
</organism>
<feature type="transmembrane region" description="Helical" evidence="5">
    <location>
        <begin position="97"/>
        <end position="116"/>
    </location>
</feature>
<dbReference type="EMBL" id="LJNI01000055">
    <property type="protein sequence ID" value="KPJ72790.1"/>
    <property type="molecule type" value="Genomic_DNA"/>
</dbReference>
<sequence>MIIRLWAAGYIGKSARGNKFSGQHMIINGPYRYMKHPLYCGNFFLVLGVIVLFNPPTVIAVLLLILFIMQYALIIISEQHYLESLPQKKAHFKVTNLRGELSTIVVLVVMYCVYVVRKVLISF</sequence>
<dbReference type="GO" id="GO:0004671">
    <property type="term" value="F:protein C-terminal S-isoprenylcysteine carboxyl O-methyltransferase activity"/>
    <property type="evidence" value="ECO:0007669"/>
    <property type="project" value="InterPro"/>
</dbReference>
<reference evidence="6 7" key="1">
    <citation type="journal article" date="2015" name="Microbiome">
        <title>Genomic resolution of linkages in carbon, nitrogen, and sulfur cycling among widespread estuary sediment bacteria.</title>
        <authorList>
            <person name="Baker B.J."/>
            <person name="Lazar C.S."/>
            <person name="Teske A.P."/>
            <person name="Dick G.J."/>
        </authorList>
    </citation>
    <scope>NUCLEOTIDE SEQUENCE [LARGE SCALE GENOMIC DNA]</scope>
    <source>
        <strain evidence="6">DG_78</strain>
    </source>
</reference>
<keyword evidence="2 5" id="KW-0812">Transmembrane</keyword>
<keyword evidence="3 5" id="KW-1133">Transmembrane helix</keyword>
<dbReference type="Proteomes" id="UP000051012">
    <property type="component" value="Unassembled WGS sequence"/>
</dbReference>
<comment type="subcellular location">
    <subcellularLocation>
        <location evidence="1">Membrane</location>
        <topology evidence="1">Multi-pass membrane protein</topology>
    </subcellularLocation>
</comment>
<name>A0A0S7YDS2_UNCT6</name>
<evidence type="ECO:0000256" key="2">
    <source>
        <dbReference type="ARBA" id="ARBA00022692"/>
    </source>
</evidence>
<keyword evidence="4 5" id="KW-0472">Membrane</keyword>
<evidence type="ECO:0000256" key="4">
    <source>
        <dbReference type="ARBA" id="ARBA00023136"/>
    </source>
</evidence>
<dbReference type="Gene3D" id="1.20.120.1630">
    <property type="match status" value="1"/>
</dbReference>
<dbReference type="Pfam" id="PF04140">
    <property type="entry name" value="ICMT"/>
    <property type="match status" value="1"/>
</dbReference>
<comment type="caution">
    <text evidence="6">The sequence shown here is derived from an EMBL/GenBank/DDBJ whole genome shotgun (WGS) entry which is preliminary data.</text>
</comment>
<accession>A0A0S7YDS2</accession>
<dbReference type="GO" id="GO:0016020">
    <property type="term" value="C:membrane"/>
    <property type="evidence" value="ECO:0007669"/>
    <property type="project" value="UniProtKB-SubCell"/>
</dbReference>
<evidence type="ECO:0000313" key="7">
    <source>
        <dbReference type="Proteomes" id="UP000051012"/>
    </source>
</evidence>